<evidence type="ECO:0000313" key="1">
    <source>
        <dbReference type="EMBL" id="MFC5369149.1"/>
    </source>
</evidence>
<comment type="caution">
    <text evidence="1">The sequence shown here is derived from an EMBL/GenBank/DDBJ whole genome shotgun (WGS) entry which is preliminary data.</text>
</comment>
<organism evidence="1 2">
    <name type="scientific">Salinirubrum litoreum</name>
    <dbReference type="NCBI Taxonomy" id="1126234"/>
    <lineage>
        <taxon>Archaea</taxon>
        <taxon>Methanobacteriati</taxon>
        <taxon>Methanobacteriota</taxon>
        <taxon>Stenosarchaea group</taxon>
        <taxon>Halobacteria</taxon>
        <taxon>Halobacteriales</taxon>
        <taxon>Haloferacaceae</taxon>
        <taxon>Salinirubrum</taxon>
    </lineage>
</organism>
<protein>
    <submittedName>
        <fullName evidence="1">DUF555 domain-containing protein</fullName>
    </submittedName>
</protein>
<dbReference type="RefSeq" id="WP_345777772.1">
    <property type="nucleotide sequence ID" value="NZ_JAJCVJ010000003.1"/>
</dbReference>
<dbReference type="Pfam" id="PF04475">
    <property type="entry name" value="DUF555"/>
    <property type="match status" value="1"/>
</dbReference>
<dbReference type="Proteomes" id="UP001596201">
    <property type="component" value="Unassembled WGS sequence"/>
</dbReference>
<gene>
    <name evidence="1" type="ORF">ACFPJ5_19660</name>
</gene>
<name>A0ABD5RGR6_9EURY</name>
<sequence length="74" mass="7904">MSDSTPRSSLGAFSLYFCKTEMEVATVVAGQALVGLLLTVEVRAQSPEEAGIIARREIGPHVPDTPLGFVNSRE</sequence>
<dbReference type="AlphaFoldDB" id="A0ABD5RGR6"/>
<dbReference type="EMBL" id="JBHSKX010000004">
    <property type="protein sequence ID" value="MFC5369149.1"/>
    <property type="molecule type" value="Genomic_DNA"/>
</dbReference>
<accession>A0ABD5RGR6</accession>
<dbReference type="InterPro" id="IPR007564">
    <property type="entry name" value="UPF0212"/>
</dbReference>
<keyword evidence="2" id="KW-1185">Reference proteome</keyword>
<reference evidence="1 2" key="1">
    <citation type="journal article" date="2019" name="Int. J. Syst. Evol. Microbiol.">
        <title>The Global Catalogue of Microorganisms (GCM) 10K type strain sequencing project: providing services to taxonomists for standard genome sequencing and annotation.</title>
        <authorList>
            <consortium name="The Broad Institute Genomics Platform"/>
            <consortium name="The Broad Institute Genome Sequencing Center for Infectious Disease"/>
            <person name="Wu L."/>
            <person name="Ma J."/>
        </authorList>
    </citation>
    <scope>NUCLEOTIDE SEQUENCE [LARGE SCALE GENOMIC DNA]</scope>
    <source>
        <strain evidence="1 2">CGMCC 1.12237</strain>
    </source>
</reference>
<proteinExistence type="predicted"/>
<evidence type="ECO:0000313" key="2">
    <source>
        <dbReference type="Proteomes" id="UP001596201"/>
    </source>
</evidence>